<name>A0AAV4LH92_9BACL</name>
<proteinExistence type="predicted"/>
<comment type="caution">
    <text evidence="2">The sequence shown here is derived from an EMBL/GenBank/DDBJ whole genome shotgun (WGS) entry which is preliminary data.</text>
</comment>
<dbReference type="EMBL" id="BOQE01000001">
    <property type="protein sequence ID" value="GIM47123.1"/>
    <property type="molecule type" value="Genomic_DNA"/>
</dbReference>
<accession>A0AAV4LH92</accession>
<dbReference type="AlphaFoldDB" id="A0AAV4LH92"/>
<dbReference type="InterPro" id="IPR011008">
    <property type="entry name" value="Dimeric_a/b-barrel"/>
</dbReference>
<keyword evidence="3" id="KW-1185">Reference proteome</keyword>
<dbReference type="InterPro" id="IPR032555">
    <property type="entry name" value="DUF4937"/>
</dbReference>
<reference evidence="2" key="1">
    <citation type="journal article" date="2023" name="Int. J. Syst. Evol. Microbiol.">
        <title>Collibacillus ludicampi gen. nov., sp. nov., a new soil bacterium of the family Alicyclobacillaceae.</title>
        <authorList>
            <person name="Jojima T."/>
            <person name="Ioku Y."/>
            <person name="Fukuta Y."/>
            <person name="Shirasaka N."/>
            <person name="Matsumura Y."/>
            <person name="Mori M."/>
        </authorList>
    </citation>
    <scope>NUCLEOTIDE SEQUENCE</scope>
    <source>
        <strain evidence="2">TP075</strain>
    </source>
</reference>
<dbReference type="Gene3D" id="3.30.70.100">
    <property type="match status" value="1"/>
</dbReference>
<dbReference type="Proteomes" id="UP001057291">
    <property type="component" value="Unassembled WGS sequence"/>
</dbReference>
<sequence length="219" mass="25266">MNHMIMKWIVCKVNRDSKEEFSQAQEQWAALYEVQGFLGQIGGCNLRQPLEACIISFWKDHASYQNFMSRIHDQIFYKSNQKQTYNSITIALCESILDIPGTYGHILTSLGKGTVLRIADCTLYKDRIKHFIEAQKDFWNPGMSNANGMLAGVLNKVLGIPNRYLVATLWTDEIFHQNDLETMVPVLQERSQYKKIIESIDEKIIQLQDSWTVIGNNKE</sequence>
<evidence type="ECO:0000313" key="3">
    <source>
        <dbReference type="Proteomes" id="UP001057291"/>
    </source>
</evidence>
<dbReference type="SUPFAM" id="SSF54909">
    <property type="entry name" value="Dimeric alpha+beta barrel"/>
    <property type="match status" value="1"/>
</dbReference>
<protein>
    <recommendedName>
        <fullName evidence="1">DUF4937 domain-containing protein</fullName>
    </recommendedName>
</protein>
<evidence type="ECO:0000313" key="2">
    <source>
        <dbReference type="EMBL" id="GIM47123.1"/>
    </source>
</evidence>
<organism evidence="2 3">
    <name type="scientific">Collibacillus ludicampi</name>
    <dbReference type="NCBI Taxonomy" id="2771369"/>
    <lineage>
        <taxon>Bacteria</taxon>
        <taxon>Bacillati</taxon>
        <taxon>Bacillota</taxon>
        <taxon>Bacilli</taxon>
        <taxon>Bacillales</taxon>
        <taxon>Alicyclobacillaceae</taxon>
        <taxon>Collibacillus</taxon>
    </lineage>
</organism>
<dbReference type="Pfam" id="PF16291">
    <property type="entry name" value="DUF4937"/>
    <property type="match status" value="1"/>
</dbReference>
<evidence type="ECO:0000259" key="1">
    <source>
        <dbReference type="Pfam" id="PF16291"/>
    </source>
</evidence>
<feature type="domain" description="DUF4937" evidence="1">
    <location>
        <begin position="5"/>
        <end position="91"/>
    </location>
</feature>
<gene>
    <name evidence="2" type="ORF">DNHGIG_26720</name>
</gene>